<gene>
    <name evidence="1" type="ORF">KSP40_PGU000454</name>
</gene>
<keyword evidence="2" id="KW-1185">Reference proteome</keyword>
<dbReference type="EMBL" id="JBBWWR010000007">
    <property type="protein sequence ID" value="KAK8963446.1"/>
    <property type="molecule type" value="Genomic_DNA"/>
</dbReference>
<organism evidence="1 2">
    <name type="scientific">Platanthera guangdongensis</name>
    <dbReference type="NCBI Taxonomy" id="2320717"/>
    <lineage>
        <taxon>Eukaryota</taxon>
        <taxon>Viridiplantae</taxon>
        <taxon>Streptophyta</taxon>
        <taxon>Embryophyta</taxon>
        <taxon>Tracheophyta</taxon>
        <taxon>Spermatophyta</taxon>
        <taxon>Magnoliopsida</taxon>
        <taxon>Liliopsida</taxon>
        <taxon>Asparagales</taxon>
        <taxon>Orchidaceae</taxon>
        <taxon>Orchidoideae</taxon>
        <taxon>Orchideae</taxon>
        <taxon>Orchidinae</taxon>
        <taxon>Platanthera</taxon>
    </lineage>
</organism>
<protein>
    <submittedName>
        <fullName evidence="1">Uncharacterized protein</fullName>
    </submittedName>
</protein>
<name>A0ABR2MHH6_9ASPA</name>
<sequence length="62" mass="6667">MFMFQSQAAKTAAEKAYNVPRVDDKVHMAVAAAENVANTAAVAGSMAVQTEQGDSWVEYDFP</sequence>
<evidence type="ECO:0000313" key="2">
    <source>
        <dbReference type="Proteomes" id="UP001412067"/>
    </source>
</evidence>
<comment type="caution">
    <text evidence="1">The sequence shown here is derived from an EMBL/GenBank/DDBJ whole genome shotgun (WGS) entry which is preliminary data.</text>
</comment>
<accession>A0ABR2MHH6</accession>
<reference evidence="1 2" key="1">
    <citation type="journal article" date="2022" name="Nat. Plants">
        <title>Genomes of leafy and leafless Platanthera orchids illuminate the evolution of mycoheterotrophy.</title>
        <authorList>
            <person name="Li M.H."/>
            <person name="Liu K.W."/>
            <person name="Li Z."/>
            <person name="Lu H.C."/>
            <person name="Ye Q.L."/>
            <person name="Zhang D."/>
            <person name="Wang J.Y."/>
            <person name="Li Y.F."/>
            <person name="Zhong Z.M."/>
            <person name="Liu X."/>
            <person name="Yu X."/>
            <person name="Liu D.K."/>
            <person name="Tu X.D."/>
            <person name="Liu B."/>
            <person name="Hao Y."/>
            <person name="Liao X.Y."/>
            <person name="Jiang Y.T."/>
            <person name="Sun W.H."/>
            <person name="Chen J."/>
            <person name="Chen Y.Q."/>
            <person name="Ai Y."/>
            <person name="Zhai J.W."/>
            <person name="Wu S.S."/>
            <person name="Zhou Z."/>
            <person name="Hsiao Y.Y."/>
            <person name="Wu W.L."/>
            <person name="Chen Y.Y."/>
            <person name="Lin Y.F."/>
            <person name="Hsu J.L."/>
            <person name="Li C.Y."/>
            <person name="Wang Z.W."/>
            <person name="Zhao X."/>
            <person name="Zhong W.Y."/>
            <person name="Ma X.K."/>
            <person name="Ma L."/>
            <person name="Huang J."/>
            <person name="Chen G.Z."/>
            <person name="Huang M.Z."/>
            <person name="Huang L."/>
            <person name="Peng D.H."/>
            <person name="Luo Y.B."/>
            <person name="Zou S.Q."/>
            <person name="Chen S.P."/>
            <person name="Lan S."/>
            <person name="Tsai W.C."/>
            <person name="Van de Peer Y."/>
            <person name="Liu Z.J."/>
        </authorList>
    </citation>
    <scope>NUCLEOTIDE SEQUENCE [LARGE SCALE GENOMIC DNA]</scope>
    <source>
        <strain evidence="1">Lor288</strain>
    </source>
</reference>
<dbReference type="Proteomes" id="UP001412067">
    <property type="component" value="Unassembled WGS sequence"/>
</dbReference>
<proteinExistence type="predicted"/>
<evidence type="ECO:0000313" key="1">
    <source>
        <dbReference type="EMBL" id="KAK8963446.1"/>
    </source>
</evidence>